<gene>
    <name evidence="2" type="ORF">ALO44_03396</name>
</gene>
<dbReference type="GO" id="GO:0016887">
    <property type="term" value="F:ATP hydrolysis activity"/>
    <property type="evidence" value="ECO:0007669"/>
    <property type="project" value="InterPro"/>
</dbReference>
<proteinExistence type="predicted"/>
<dbReference type="InterPro" id="IPR051396">
    <property type="entry name" value="Bact_Antivir_Def_Nuclease"/>
</dbReference>
<feature type="domain" description="ATPase AAA-type core" evidence="1">
    <location>
        <begin position="248"/>
        <end position="310"/>
    </location>
</feature>
<protein>
    <submittedName>
        <fullName evidence="2">Putative bacteriophage protein</fullName>
    </submittedName>
</protein>
<sequence>MHIDWHSATNPIKLYLTGKNMKYRESSIDKKLRNWFKNDNKKQLLRGIHLQSGKMRGLTPFRVELNFPITAFAGVNGAGKSTLLAISSCAFHNLKTGFKLPKRKTSYYTFSDFFVQHLNESSPHGIQIYYTIAHDNWSKSETVPTGIGIASQLRKKKKNGRWNDYDLRVNKTVIFLGIERIVPHAERSQSRSYSRSFKDVPLKGWENTVKDLVGKILGKTYDEFRYLEHAKYSLPIVKVGGITYSGFNMGAGENALFEIFSTIYSSGGNSLLVLDEIELGLHSKAQRSFIEKLKTICLETGTQVICTTHSRDIFESLPDDARFFVESIAGKTKITPEIAPDFAFSKMSNQKQSELDIFVEDEVARNIIQTLLPSEIRSRVKILVIGSASAISRQLAALNIRGEERTTIAVYDADQMAKAGDNLSHAKRMVENPPANFDAWYNERVTYLPGDTWPEAWIVQQAKEQTLLVSDALGLEADKVDEIMEYGLQAGKHNEFFEISSNIGLDKVHCLQLLTKVVCQTSKTELEPLLNFIKDKLT</sequence>
<evidence type="ECO:0000313" key="3">
    <source>
        <dbReference type="Proteomes" id="UP000050474"/>
    </source>
</evidence>
<name>A0A0Q0B5E7_9PSED</name>
<dbReference type="InterPro" id="IPR003959">
    <property type="entry name" value="ATPase_AAA_core"/>
</dbReference>
<organism evidence="2 3">
    <name type="scientific">Pseudomonas syringae pv. tagetis</name>
    <dbReference type="NCBI Taxonomy" id="129140"/>
    <lineage>
        <taxon>Bacteria</taxon>
        <taxon>Pseudomonadati</taxon>
        <taxon>Pseudomonadota</taxon>
        <taxon>Gammaproteobacteria</taxon>
        <taxon>Pseudomonadales</taxon>
        <taxon>Pseudomonadaceae</taxon>
        <taxon>Pseudomonas</taxon>
    </lineage>
</organism>
<accession>A0A0Q0B5E7</accession>
<dbReference type="PANTHER" id="PTHR43581:SF2">
    <property type="entry name" value="EXCINUCLEASE ATPASE SUBUNIT"/>
    <property type="match status" value="1"/>
</dbReference>
<dbReference type="Gene3D" id="3.40.50.300">
    <property type="entry name" value="P-loop containing nucleotide triphosphate hydrolases"/>
    <property type="match status" value="1"/>
</dbReference>
<dbReference type="GO" id="GO:0005524">
    <property type="term" value="F:ATP binding"/>
    <property type="evidence" value="ECO:0007669"/>
    <property type="project" value="InterPro"/>
</dbReference>
<evidence type="ECO:0000259" key="1">
    <source>
        <dbReference type="Pfam" id="PF13304"/>
    </source>
</evidence>
<comment type="caution">
    <text evidence="2">The sequence shown here is derived from an EMBL/GenBank/DDBJ whole genome shotgun (WGS) entry which is preliminary data.</text>
</comment>
<dbReference type="Proteomes" id="UP000050474">
    <property type="component" value="Unassembled WGS sequence"/>
</dbReference>
<evidence type="ECO:0000313" key="2">
    <source>
        <dbReference type="EMBL" id="KPY87817.1"/>
    </source>
</evidence>
<dbReference type="PATRIC" id="fig|129140.3.peg.4363"/>
<dbReference type="EMBL" id="LJRM01000047">
    <property type="protein sequence ID" value="KPY87817.1"/>
    <property type="molecule type" value="Genomic_DNA"/>
</dbReference>
<reference evidence="2 3" key="1">
    <citation type="submission" date="2015-09" db="EMBL/GenBank/DDBJ databases">
        <title>Genome announcement of multiple Pseudomonas syringae strains.</title>
        <authorList>
            <person name="Thakur S."/>
            <person name="Wang P.W."/>
            <person name="Gong Y."/>
            <person name="Weir B.S."/>
            <person name="Guttman D.S."/>
        </authorList>
    </citation>
    <scope>NUCLEOTIDE SEQUENCE [LARGE SCALE GENOMIC DNA]</scope>
    <source>
        <strain evidence="2 3">ICMP4091</strain>
    </source>
</reference>
<dbReference type="STRING" id="129140.ALO44_03396"/>
<dbReference type="AlphaFoldDB" id="A0A0Q0B5E7"/>
<dbReference type="PANTHER" id="PTHR43581">
    <property type="entry name" value="ATP/GTP PHOSPHATASE"/>
    <property type="match status" value="1"/>
</dbReference>
<dbReference type="Pfam" id="PF13304">
    <property type="entry name" value="AAA_21"/>
    <property type="match status" value="1"/>
</dbReference>
<dbReference type="InterPro" id="IPR027417">
    <property type="entry name" value="P-loop_NTPase"/>
</dbReference>
<dbReference type="SUPFAM" id="SSF52540">
    <property type="entry name" value="P-loop containing nucleoside triphosphate hydrolases"/>
    <property type="match status" value="1"/>
</dbReference>